<dbReference type="RefSeq" id="WP_101692561.1">
    <property type="nucleotide sequence ID" value="NZ_JACOPR010000002.1"/>
</dbReference>
<feature type="transmembrane region" description="Helical" evidence="12">
    <location>
        <begin position="20"/>
        <end position="40"/>
    </location>
</feature>
<name>A0ABR7HRK8_9FIRM</name>
<dbReference type="EMBL" id="JACOPR010000002">
    <property type="protein sequence ID" value="MBC5730164.1"/>
    <property type="molecule type" value="Genomic_DNA"/>
</dbReference>
<evidence type="ECO:0000256" key="5">
    <source>
        <dbReference type="ARBA" id="ARBA00022927"/>
    </source>
</evidence>
<comment type="caution">
    <text evidence="14">The sequence shown here is derived from an EMBL/GenBank/DDBJ whole genome shotgun (WGS) entry which is preliminary data.</text>
</comment>
<keyword evidence="5" id="KW-0653">Protein transport</keyword>
<feature type="transmembrane region" description="Helical" evidence="12">
    <location>
        <begin position="88"/>
        <end position="108"/>
    </location>
</feature>
<reference evidence="14 15" key="1">
    <citation type="submission" date="2020-08" db="EMBL/GenBank/DDBJ databases">
        <title>Genome public.</title>
        <authorList>
            <person name="Liu C."/>
            <person name="Sun Q."/>
        </authorList>
    </citation>
    <scope>NUCLEOTIDE SEQUENCE [LARGE SCALE GENOMIC DNA]</scope>
    <source>
        <strain evidence="14 15">New-38</strain>
    </source>
</reference>
<evidence type="ECO:0000256" key="2">
    <source>
        <dbReference type="ARBA" id="ARBA00022448"/>
    </source>
</evidence>
<keyword evidence="7 12" id="KW-0472">Membrane</keyword>
<dbReference type="InterPro" id="IPR028055">
    <property type="entry name" value="YidC/Oxa/ALB_C"/>
</dbReference>
<dbReference type="NCBIfam" id="TIGR03592">
    <property type="entry name" value="yidC_oxa1_cterm"/>
    <property type="match status" value="1"/>
</dbReference>
<evidence type="ECO:0000256" key="1">
    <source>
        <dbReference type="ARBA" id="ARBA00004651"/>
    </source>
</evidence>
<keyword evidence="6 12" id="KW-1133">Transmembrane helix</keyword>
<evidence type="ECO:0000256" key="10">
    <source>
        <dbReference type="SAM" id="Coils"/>
    </source>
</evidence>
<feature type="compositionally biased region" description="Acidic residues" evidence="11">
    <location>
        <begin position="463"/>
        <end position="477"/>
    </location>
</feature>
<protein>
    <submittedName>
        <fullName evidence="14">Membrane protein insertase YidC</fullName>
    </submittedName>
</protein>
<evidence type="ECO:0000256" key="8">
    <source>
        <dbReference type="ARBA" id="ARBA00023186"/>
    </source>
</evidence>
<feature type="coiled-coil region" evidence="10">
    <location>
        <begin position="292"/>
        <end position="332"/>
    </location>
</feature>
<proteinExistence type="inferred from homology"/>
<keyword evidence="2" id="KW-0813">Transport</keyword>
<evidence type="ECO:0000256" key="11">
    <source>
        <dbReference type="SAM" id="MobiDB-lite"/>
    </source>
</evidence>
<feature type="compositionally biased region" description="Basic and acidic residues" evidence="11">
    <location>
        <begin position="426"/>
        <end position="438"/>
    </location>
</feature>
<dbReference type="PANTHER" id="PTHR12428">
    <property type="entry name" value="OXA1"/>
    <property type="match status" value="1"/>
</dbReference>
<evidence type="ECO:0000313" key="15">
    <source>
        <dbReference type="Proteomes" id="UP000660021"/>
    </source>
</evidence>
<evidence type="ECO:0000313" key="14">
    <source>
        <dbReference type="EMBL" id="MBC5730164.1"/>
    </source>
</evidence>
<dbReference type="Proteomes" id="UP000660021">
    <property type="component" value="Unassembled WGS sequence"/>
</dbReference>
<comment type="subcellular location">
    <subcellularLocation>
        <location evidence="1">Cell membrane</location>
        <topology evidence="1">Multi-pass membrane protein</topology>
    </subcellularLocation>
    <subcellularLocation>
        <location evidence="9">Membrane</location>
        <topology evidence="9">Multi-pass membrane protein</topology>
    </subcellularLocation>
</comment>
<feature type="region of interest" description="Disordered" evidence="11">
    <location>
        <begin position="371"/>
        <end position="477"/>
    </location>
</feature>
<evidence type="ECO:0000256" key="4">
    <source>
        <dbReference type="ARBA" id="ARBA00022692"/>
    </source>
</evidence>
<comment type="similarity">
    <text evidence="9">Belongs to the OXA1/ALB3/YidC family.</text>
</comment>
<feature type="domain" description="Membrane insertase YidC/Oxa/ALB C-terminal" evidence="13">
    <location>
        <begin position="22"/>
        <end position="288"/>
    </location>
</feature>
<feature type="transmembrane region" description="Helical" evidence="12">
    <location>
        <begin position="250"/>
        <end position="276"/>
    </location>
</feature>
<evidence type="ECO:0000256" key="3">
    <source>
        <dbReference type="ARBA" id="ARBA00022475"/>
    </source>
</evidence>
<evidence type="ECO:0000256" key="9">
    <source>
        <dbReference type="RuleBase" id="RU003945"/>
    </source>
</evidence>
<keyword evidence="15" id="KW-1185">Reference proteome</keyword>
<keyword evidence="8" id="KW-0143">Chaperone</keyword>
<dbReference type="InterPro" id="IPR001708">
    <property type="entry name" value="YidC/ALB3/OXA1/COX18"/>
</dbReference>
<gene>
    <name evidence="14" type="primary">yidC</name>
    <name evidence="14" type="ORF">H8S34_04860</name>
</gene>
<dbReference type="Pfam" id="PF02096">
    <property type="entry name" value="60KD_IMP"/>
    <property type="match status" value="1"/>
</dbReference>
<keyword evidence="4 9" id="KW-0812">Transmembrane</keyword>
<evidence type="ECO:0000259" key="13">
    <source>
        <dbReference type="Pfam" id="PF02096"/>
    </source>
</evidence>
<keyword evidence="3" id="KW-1003">Cell membrane</keyword>
<evidence type="ECO:0000256" key="12">
    <source>
        <dbReference type="SAM" id="Phobius"/>
    </source>
</evidence>
<evidence type="ECO:0000256" key="7">
    <source>
        <dbReference type="ARBA" id="ARBA00023136"/>
    </source>
</evidence>
<keyword evidence="10" id="KW-0175">Coiled coil</keyword>
<dbReference type="CDD" id="cd20070">
    <property type="entry name" value="5TM_YidC_Alb3"/>
    <property type="match status" value="1"/>
</dbReference>
<dbReference type="InterPro" id="IPR047196">
    <property type="entry name" value="YidC_ALB_C"/>
</dbReference>
<organism evidence="14 15">
    <name type="scientific">Pseudoflavonifractor hominis</name>
    <dbReference type="NCBI Taxonomy" id="2763059"/>
    <lineage>
        <taxon>Bacteria</taxon>
        <taxon>Bacillati</taxon>
        <taxon>Bacillota</taxon>
        <taxon>Clostridia</taxon>
        <taxon>Eubacteriales</taxon>
        <taxon>Oscillospiraceae</taxon>
        <taxon>Pseudoflavonifractor</taxon>
    </lineage>
</organism>
<dbReference type="PANTHER" id="PTHR12428:SF65">
    <property type="entry name" value="CYTOCHROME C OXIDASE ASSEMBLY PROTEIN COX18, MITOCHONDRIAL"/>
    <property type="match status" value="1"/>
</dbReference>
<feature type="transmembrane region" description="Helical" evidence="12">
    <location>
        <begin position="202"/>
        <end position="229"/>
    </location>
</feature>
<sequence>MKILLSPFVWVLNTFYQMTGSYGLALILFALVVKIILFPFQLKGKKSMIQMNMLSGQMQKLQKQYGKDRERYNAEVQKLYEREKVNPMGGCLWSFIPLFILLPLYSIIREPLVYLMNVDVDNLSAIADVLNWGQVAFDQNWIKTAGEAFNNGGYHQLYLSSLITPENMAAVQAVAGEGANIFPINFDFLGIFNLALVPQLKFWTISGGFALFLLPVISAVSGFIFSLISQKTNAVNKQSADAQNNPTMKTMLITMPLISLWIGFSMPAALCLYWIIQNLLSMVQEFICGKMLKKDYEEAAAKAAERERLEKEEEKERKRLAAEERARRIEEAKHAKGKKKKEILESMEKDNKDTAVISVSGIGLRSYARGRAYDPNRFSPDGPTPYHDPDRDWDNAKQAQDTQEEKKSLFGRKKKAEEPVQTPVVEEEKPVTPVEEPKISTPETPAVENESADDVAEAPYAPESEEETSPEDDSKEG</sequence>
<accession>A0ABR7HRK8</accession>
<evidence type="ECO:0000256" key="6">
    <source>
        <dbReference type="ARBA" id="ARBA00022989"/>
    </source>
</evidence>